<name>A0ABR7NPX2_9FIRM</name>
<dbReference type="RefSeq" id="WP_262426812.1">
    <property type="nucleotide sequence ID" value="NZ_JACRTJ010000005.1"/>
</dbReference>
<evidence type="ECO:0000256" key="1">
    <source>
        <dbReference type="SAM" id="SignalP"/>
    </source>
</evidence>
<dbReference type="PROSITE" id="PS51257">
    <property type="entry name" value="PROKAR_LIPOPROTEIN"/>
    <property type="match status" value="1"/>
</dbReference>
<evidence type="ECO:0008006" key="4">
    <source>
        <dbReference type="Google" id="ProtNLM"/>
    </source>
</evidence>
<organism evidence="2 3">
    <name type="scientific">Enterocloster hominis</name>
    <name type="common">ex Liu et al. 2021</name>
    <dbReference type="NCBI Taxonomy" id="2763663"/>
    <lineage>
        <taxon>Bacteria</taxon>
        <taxon>Bacillati</taxon>
        <taxon>Bacillota</taxon>
        <taxon>Clostridia</taxon>
        <taxon>Lachnospirales</taxon>
        <taxon>Lachnospiraceae</taxon>
        <taxon>Enterocloster</taxon>
    </lineage>
</organism>
<keyword evidence="1" id="KW-0732">Signal</keyword>
<comment type="caution">
    <text evidence="2">The sequence shown here is derived from an EMBL/GenBank/DDBJ whole genome shotgun (WGS) entry which is preliminary data.</text>
</comment>
<evidence type="ECO:0000313" key="3">
    <source>
        <dbReference type="Proteomes" id="UP000647491"/>
    </source>
</evidence>
<accession>A0ABR7NPX2</accession>
<feature type="signal peptide" evidence="1">
    <location>
        <begin position="1"/>
        <end position="22"/>
    </location>
</feature>
<dbReference type="EMBL" id="JACRTJ010000005">
    <property type="protein sequence ID" value="MBC8598048.1"/>
    <property type="molecule type" value="Genomic_DNA"/>
</dbReference>
<proteinExistence type="predicted"/>
<keyword evidence="3" id="KW-1185">Reference proteome</keyword>
<gene>
    <name evidence="2" type="ORF">H8708_02190</name>
</gene>
<reference evidence="2 3" key="1">
    <citation type="submission" date="2020-08" db="EMBL/GenBank/DDBJ databases">
        <title>Genome public.</title>
        <authorList>
            <person name="Liu C."/>
            <person name="Sun Q."/>
        </authorList>
    </citation>
    <scope>NUCLEOTIDE SEQUENCE [LARGE SCALE GENOMIC DNA]</scope>
    <source>
        <strain evidence="2 3">BX10</strain>
    </source>
</reference>
<feature type="chain" id="PRO_5046660715" description="Lipoprotein" evidence="1">
    <location>
        <begin position="23"/>
        <end position="287"/>
    </location>
</feature>
<evidence type="ECO:0000313" key="2">
    <source>
        <dbReference type="EMBL" id="MBC8598048.1"/>
    </source>
</evidence>
<protein>
    <recommendedName>
        <fullName evidence="4">Lipoprotein</fullName>
    </recommendedName>
</protein>
<dbReference type="Proteomes" id="UP000647491">
    <property type="component" value="Unassembled WGS sequence"/>
</dbReference>
<sequence length="287" mass="32790">MKKIYAAVLVLLLVSCAPKEEAAVVKPLSIEDVPKSEETRKLDRKEIYTLKRQLEQIPVASSEEFFTGEVTEFLKGYENTELESLEVVQDTLSLIPGKNKKSLYNLSFRVRLVTDGIRDEEGMKQADRLAEEITDFLKQYSYVGLKSKDVWIKVYNQNGEVLSDMQSSVSISNETMFVEIPEDEYEVQTRAFKYSGNGRKFQLKKFGPLSGTGELYVEYAVDDGYFNFDDLDGSIAGLEAVGEDIREYLLSSEKTEKYMESHHLNVLTISFYSGNFDDDYVTFNFDI</sequence>